<feature type="domain" description="CAP-associated" evidence="3">
    <location>
        <begin position="106"/>
        <end position="244"/>
    </location>
</feature>
<proteinExistence type="predicted"/>
<dbReference type="OrthoDB" id="9783944at2"/>
<reference evidence="4 5" key="1">
    <citation type="journal article" date="2016" name="Int. J. Syst. Evol. Microbiol.">
        <title>Oceanobacillus halophilus sp. nov., a novel moderately halophilic bacterium from a hypersaline lake.</title>
        <authorList>
            <person name="Amoozegar M.A."/>
            <person name="Bagheri M."/>
            <person name="Makhdoumi A."/>
            <person name="Nikou M.M."/>
            <person name="Fazeli S.A.S."/>
            <person name="Schumann P."/>
            <person name="Sproer C."/>
            <person name="Sanchez-Porro C."/>
            <person name="Ventosa A."/>
        </authorList>
    </citation>
    <scope>NUCLEOTIDE SEQUENCE [LARGE SCALE GENOMIC DNA]</scope>
    <source>
        <strain evidence="4 5">DSM 23996</strain>
    </source>
</reference>
<dbReference type="RefSeq" id="WP_121203741.1">
    <property type="nucleotide sequence ID" value="NZ_RBZP01000003.1"/>
</dbReference>
<accession>A0A495A4Z3</accession>
<sequence>MRKIRNMLVLLLIAFALWHFYGDTFEQTGVQGVFQEMRTDVNEIKENPQVIAAVDTLKQDFQLLMGKLRDFQSERSENEDSNEPATEKPQLKAPSDQSFSIHNIEIGDNRSNVEEQAGEPKRSTLNEYGVDWVSYHENYQNFFMAAYDEHDQVVGLYTNQDLLSSTDGIIFENDTRDTVLSTFDEPLKAIRKGFVNYQIQDTDEYNMFLIDNNYVTIFYDKHENSTITAVQIISGELEKQKDKYFADPKGDLKEGFEYQLFDLTNAARVHHGLSVLSWEEGLRETARDHSADMADNNYFGHTNLEGQSPFDRMEEDDIVFRMAGENLAAGQPSSIFAHEGLMNSLGHRENILKNEFDGLAVGVAFNEDAQPFYTENFLKK</sequence>
<gene>
    <name evidence="4" type="ORF">D8M06_07260</name>
</gene>
<keyword evidence="4" id="KW-0645">Protease</keyword>
<evidence type="ECO:0000259" key="2">
    <source>
        <dbReference type="Pfam" id="PF00188"/>
    </source>
</evidence>
<evidence type="ECO:0000259" key="3">
    <source>
        <dbReference type="Pfam" id="PF14504"/>
    </source>
</evidence>
<dbReference type="GO" id="GO:0008233">
    <property type="term" value="F:peptidase activity"/>
    <property type="evidence" value="ECO:0007669"/>
    <property type="project" value="UniProtKB-KW"/>
</dbReference>
<dbReference type="Pfam" id="PF00188">
    <property type="entry name" value="CAP"/>
    <property type="match status" value="1"/>
</dbReference>
<dbReference type="PANTHER" id="PTHR31157">
    <property type="entry name" value="SCP DOMAIN-CONTAINING PROTEIN"/>
    <property type="match status" value="1"/>
</dbReference>
<evidence type="ECO:0000256" key="1">
    <source>
        <dbReference type="SAM" id="MobiDB-lite"/>
    </source>
</evidence>
<dbReference type="SUPFAM" id="SSF55797">
    <property type="entry name" value="PR-1-like"/>
    <property type="match status" value="1"/>
</dbReference>
<dbReference type="Pfam" id="PF14504">
    <property type="entry name" value="CAP_assoc_N"/>
    <property type="match status" value="1"/>
</dbReference>
<comment type="caution">
    <text evidence="4">The sequence shown here is derived from an EMBL/GenBank/DDBJ whole genome shotgun (WGS) entry which is preliminary data.</text>
</comment>
<keyword evidence="5" id="KW-1185">Reference proteome</keyword>
<name>A0A495A4Z3_9BACI</name>
<dbReference type="InterPro" id="IPR035940">
    <property type="entry name" value="CAP_sf"/>
</dbReference>
<feature type="region of interest" description="Disordered" evidence="1">
    <location>
        <begin position="72"/>
        <end position="96"/>
    </location>
</feature>
<evidence type="ECO:0000313" key="4">
    <source>
        <dbReference type="EMBL" id="RKQ34708.1"/>
    </source>
</evidence>
<dbReference type="EMBL" id="RBZP01000003">
    <property type="protein sequence ID" value="RKQ34708.1"/>
    <property type="molecule type" value="Genomic_DNA"/>
</dbReference>
<dbReference type="PANTHER" id="PTHR31157:SF1">
    <property type="entry name" value="SCP DOMAIN-CONTAINING PROTEIN"/>
    <property type="match status" value="1"/>
</dbReference>
<dbReference type="AlphaFoldDB" id="A0A495A4Z3"/>
<organism evidence="4 5">
    <name type="scientific">Oceanobacillus halophilus</name>
    <dbReference type="NCBI Taxonomy" id="930130"/>
    <lineage>
        <taxon>Bacteria</taxon>
        <taxon>Bacillati</taxon>
        <taxon>Bacillota</taxon>
        <taxon>Bacilli</taxon>
        <taxon>Bacillales</taxon>
        <taxon>Bacillaceae</taxon>
        <taxon>Oceanobacillus</taxon>
    </lineage>
</organism>
<protein>
    <submittedName>
        <fullName evidence="4">Serine protease</fullName>
    </submittedName>
</protein>
<feature type="domain" description="SCP" evidence="2">
    <location>
        <begin position="261"/>
        <end position="374"/>
    </location>
</feature>
<evidence type="ECO:0000313" key="5">
    <source>
        <dbReference type="Proteomes" id="UP000269301"/>
    </source>
</evidence>
<dbReference type="GO" id="GO:0006508">
    <property type="term" value="P:proteolysis"/>
    <property type="evidence" value="ECO:0007669"/>
    <property type="project" value="UniProtKB-KW"/>
</dbReference>
<keyword evidence="4" id="KW-0378">Hydrolase</keyword>
<dbReference type="CDD" id="cd05379">
    <property type="entry name" value="CAP_bacterial"/>
    <property type="match status" value="1"/>
</dbReference>
<dbReference type="InterPro" id="IPR029410">
    <property type="entry name" value="CAP_assoc"/>
</dbReference>
<dbReference type="Proteomes" id="UP000269301">
    <property type="component" value="Unassembled WGS sequence"/>
</dbReference>
<dbReference type="Gene3D" id="3.40.33.10">
    <property type="entry name" value="CAP"/>
    <property type="match status" value="1"/>
</dbReference>
<dbReference type="InterPro" id="IPR014044">
    <property type="entry name" value="CAP_dom"/>
</dbReference>